<dbReference type="EMBL" id="AP014938">
    <property type="protein sequence ID" value="BAS20043.1"/>
    <property type="molecule type" value="Genomic_DNA"/>
</dbReference>
<proteinExistence type="predicted"/>
<dbReference type="CDD" id="cd17369">
    <property type="entry name" value="MFS_ShiA_like"/>
    <property type="match status" value="1"/>
</dbReference>
<dbReference type="InterPro" id="IPR020846">
    <property type="entry name" value="MFS_dom"/>
</dbReference>
<accession>A0A0K2RYY3</accession>
<sequence>MSRRTDAPARSPRRAALASWIGSALEYYDFAVYGTAAAIVLNRIFFPEDTPAIGILKSMVVVGVAYVVRPFGAMIVGPLGDRYGRRFVLMLTLFLMGAATFAIGCLPTYSEAGIIAPTLLVACRMLQGLSAAGEQASSISISLEHANEHQRAFTTSWTLQGTQFGSLLATAVFIPFAALPDEHLLSWGWRVPFWLSAFVVVTAWLIRRTLSEPPAYLQREKLTESPLMLVFKHHKRAVLTIAVCAMVNTVNMVFTTFALSFATKGYGLDRSTMLLVPVASNTLGLIAIPLAAMLADRIGRKPVFITGAVASSLVMFPYLGAITEGNWVGIFAYGVLMHGALYSMANGVWPAFYAEMFPTRVRVTGLALGTQIGFAISGGVAPAVATSLAGADLHNAVLPAVFTVAMCALVALGALTAREGYKKSLAELDA</sequence>
<keyword evidence="4 7" id="KW-0812">Transmembrane</keyword>
<feature type="transmembrane region" description="Helical" evidence="7">
    <location>
        <begin position="53"/>
        <end position="76"/>
    </location>
</feature>
<feature type="transmembrane region" description="Helical" evidence="7">
    <location>
        <begin position="361"/>
        <end position="384"/>
    </location>
</feature>
<dbReference type="InterPro" id="IPR011701">
    <property type="entry name" value="MFS"/>
</dbReference>
<keyword evidence="6 7" id="KW-0472">Membrane</keyword>
<gene>
    <name evidence="9" type="ORF">RM6536_0796</name>
</gene>
<evidence type="ECO:0000256" key="3">
    <source>
        <dbReference type="ARBA" id="ARBA00022475"/>
    </source>
</evidence>
<evidence type="ECO:0000256" key="2">
    <source>
        <dbReference type="ARBA" id="ARBA00022448"/>
    </source>
</evidence>
<name>A0A0K2RYY3_9MICC</name>
<evidence type="ECO:0000256" key="5">
    <source>
        <dbReference type="ARBA" id="ARBA00022989"/>
    </source>
</evidence>
<feature type="transmembrane region" description="Helical" evidence="7">
    <location>
        <begin position="396"/>
        <end position="415"/>
    </location>
</feature>
<dbReference type="SUPFAM" id="SSF103473">
    <property type="entry name" value="MFS general substrate transporter"/>
    <property type="match status" value="1"/>
</dbReference>
<dbReference type="GO" id="GO:0005886">
    <property type="term" value="C:plasma membrane"/>
    <property type="evidence" value="ECO:0007669"/>
    <property type="project" value="UniProtKB-SubCell"/>
</dbReference>
<keyword evidence="2" id="KW-0813">Transport</keyword>
<keyword evidence="3" id="KW-1003">Cell membrane</keyword>
<dbReference type="PANTHER" id="PTHR43045:SF1">
    <property type="entry name" value="SHIKIMATE TRANSPORTER"/>
    <property type="match status" value="1"/>
</dbReference>
<dbReference type="RefSeq" id="WP_060824151.1">
    <property type="nucleotide sequence ID" value="NZ_AP014938.1"/>
</dbReference>
<feature type="transmembrane region" description="Helical" evidence="7">
    <location>
        <begin position="187"/>
        <end position="206"/>
    </location>
</feature>
<feature type="transmembrane region" description="Helical" evidence="7">
    <location>
        <begin position="237"/>
        <end position="262"/>
    </location>
</feature>
<protein>
    <submittedName>
        <fullName evidence="9">Permease of the major facilitator superfamily</fullName>
    </submittedName>
</protein>
<dbReference type="PROSITE" id="PS50850">
    <property type="entry name" value="MFS"/>
    <property type="match status" value="1"/>
</dbReference>
<reference evidence="10" key="1">
    <citation type="submission" date="2015-08" db="EMBL/GenBank/DDBJ databases">
        <title>Complete genome sequence of Rothia mucilaginosa strain NUM-Rm6536.</title>
        <authorList>
            <person name="Nambu T."/>
        </authorList>
    </citation>
    <scope>NUCLEOTIDE SEQUENCE [LARGE SCALE GENOMIC DNA]</scope>
    <source>
        <strain evidence="10">NUM-Rm6536</strain>
    </source>
</reference>
<dbReference type="GO" id="GO:0022857">
    <property type="term" value="F:transmembrane transporter activity"/>
    <property type="evidence" value="ECO:0007669"/>
    <property type="project" value="InterPro"/>
</dbReference>
<dbReference type="PANTHER" id="PTHR43045">
    <property type="entry name" value="SHIKIMATE TRANSPORTER"/>
    <property type="match status" value="1"/>
</dbReference>
<feature type="transmembrane region" description="Helical" evidence="7">
    <location>
        <begin position="274"/>
        <end position="295"/>
    </location>
</feature>
<dbReference type="InterPro" id="IPR005829">
    <property type="entry name" value="Sugar_transporter_CS"/>
</dbReference>
<dbReference type="InterPro" id="IPR036259">
    <property type="entry name" value="MFS_trans_sf"/>
</dbReference>
<evidence type="ECO:0000259" key="8">
    <source>
        <dbReference type="PROSITE" id="PS50850"/>
    </source>
</evidence>
<dbReference type="Pfam" id="PF07690">
    <property type="entry name" value="MFS_1"/>
    <property type="match status" value="1"/>
</dbReference>
<evidence type="ECO:0000313" key="9">
    <source>
        <dbReference type="EMBL" id="BAS20043.1"/>
    </source>
</evidence>
<evidence type="ECO:0000256" key="7">
    <source>
        <dbReference type="SAM" id="Phobius"/>
    </source>
</evidence>
<evidence type="ECO:0000256" key="1">
    <source>
        <dbReference type="ARBA" id="ARBA00004651"/>
    </source>
</evidence>
<feature type="transmembrane region" description="Helical" evidence="7">
    <location>
        <begin position="327"/>
        <end position="349"/>
    </location>
</feature>
<feature type="transmembrane region" description="Helical" evidence="7">
    <location>
        <begin position="302"/>
        <end position="321"/>
    </location>
</feature>
<evidence type="ECO:0000313" key="10">
    <source>
        <dbReference type="Proteomes" id="UP000066203"/>
    </source>
</evidence>
<dbReference type="Gene3D" id="1.20.1250.20">
    <property type="entry name" value="MFS general substrate transporter like domains"/>
    <property type="match status" value="2"/>
</dbReference>
<keyword evidence="5 7" id="KW-1133">Transmembrane helix</keyword>
<evidence type="ECO:0000256" key="6">
    <source>
        <dbReference type="ARBA" id="ARBA00023136"/>
    </source>
</evidence>
<dbReference type="PATRIC" id="fig|43675.28.peg.814"/>
<dbReference type="Proteomes" id="UP000066203">
    <property type="component" value="Chromosome"/>
</dbReference>
<feature type="domain" description="Major facilitator superfamily (MFS) profile" evidence="8">
    <location>
        <begin position="15"/>
        <end position="422"/>
    </location>
</feature>
<feature type="transmembrane region" description="Helical" evidence="7">
    <location>
        <begin position="88"/>
        <end position="109"/>
    </location>
</feature>
<dbReference type="AlphaFoldDB" id="A0A0K2RYY3"/>
<organism evidence="9">
    <name type="scientific">Rothia mucilaginosa</name>
    <dbReference type="NCBI Taxonomy" id="43675"/>
    <lineage>
        <taxon>Bacteria</taxon>
        <taxon>Bacillati</taxon>
        <taxon>Actinomycetota</taxon>
        <taxon>Actinomycetes</taxon>
        <taxon>Micrococcales</taxon>
        <taxon>Micrococcaceae</taxon>
        <taxon>Rothia</taxon>
    </lineage>
</organism>
<dbReference type="PROSITE" id="PS00216">
    <property type="entry name" value="SUGAR_TRANSPORT_1"/>
    <property type="match status" value="1"/>
</dbReference>
<comment type="subcellular location">
    <subcellularLocation>
        <location evidence="1">Cell membrane</location>
        <topology evidence="1">Multi-pass membrane protein</topology>
    </subcellularLocation>
</comment>
<evidence type="ECO:0000256" key="4">
    <source>
        <dbReference type="ARBA" id="ARBA00022692"/>
    </source>
</evidence>